<proteinExistence type="predicted"/>
<gene>
    <name evidence="1" type="ORF">DI586_09710</name>
</gene>
<name>A0A2W5FET6_9BACT</name>
<organism evidence="1 2">
    <name type="scientific">Micavibrio aeruginosavorus</name>
    <dbReference type="NCBI Taxonomy" id="349221"/>
    <lineage>
        <taxon>Bacteria</taxon>
        <taxon>Pseudomonadati</taxon>
        <taxon>Bdellovibrionota</taxon>
        <taxon>Bdellovibrionia</taxon>
        <taxon>Bdellovibrionales</taxon>
        <taxon>Pseudobdellovibrionaceae</taxon>
        <taxon>Micavibrio</taxon>
    </lineage>
</organism>
<sequence length="327" mass="37027">MKIYLTYKTVDKPWGGANNFLRSLKEKLASQEEISFTEETEEADIIFMNQVSAGPGSDKRHYTLTDIKKMKEANPNARVIIRAVSLKIHFYPTGPFKYYFGNGWRSDRNVISIMNYADFVIFQSAYQKSFFDKHGFRGKKFTIIHNGAADIFGEVLERPELKDNQDLYILSSSVGKGKMKKHDLIAAASLLDRVKVFHAGTWPDDISPEKINLCGVLDHLALKKIMSRCHYFYHPAIRDACPNSLIEGLYAGMPALYNSAEGSSQELAHDVGIAINEKDLSSTIRQARNSYEVISDALLLARDRYGIKRAAEDYYKIFKAQIEAQNG</sequence>
<evidence type="ECO:0000313" key="2">
    <source>
        <dbReference type="Proteomes" id="UP000249739"/>
    </source>
</evidence>
<dbReference type="EMBL" id="QFOT01000132">
    <property type="protein sequence ID" value="PZP54505.1"/>
    <property type="molecule type" value="Genomic_DNA"/>
</dbReference>
<dbReference type="Gene3D" id="3.40.50.2000">
    <property type="entry name" value="Glycogen Phosphorylase B"/>
    <property type="match status" value="1"/>
</dbReference>
<protein>
    <recommendedName>
        <fullName evidence="3">Glycosyl transferase family 1 domain-containing protein</fullName>
    </recommendedName>
</protein>
<dbReference type="AlphaFoldDB" id="A0A2W5FET6"/>
<reference evidence="1 2" key="1">
    <citation type="submission" date="2017-08" db="EMBL/GenBank/DDBJ databases">
        <title>Infants hospitalized years apart are colonized by the same room-sourced microbial strains.</title>
        <authorList>
            <person name="Brooks B."/>
            <person name="Olm M.R."/>
            <person name="Firek B.A."/>
            <person name="Baker R."/>
            <person name="Thomas B.C."/>
            <person name="Morowitz M.J."/>
            <person name="Banfield J.F."/>
        </authorList>
    </citation>
    <scope>NUCLEOTIDE SEQUENCE [LARGE SCALE GENOMIC DNA]</scope>
    <source>
        <strain evidence="1">S2_006_000_R2_64</strain>
    </source>
</reference>
<evidence type="ECO:0008006" key="3">
    <source>
        <dbReference type="Google" id="ProtNLM"/>
    </source>
</evidence>
<accession>A0A2W5FET6</accession>
<dbReference type="SUPFAM" id="SSF53756">
    <property type="entry name" value="UDP-Glycosyltransferase/glycogen phosphorylase"/>
    <property type="match status" value="1"/>
</dbReference>
<dbReference type="Proteomes" id="UP000249739">
    <property type="component" value="Unassembled WGS sequence"/>
</dbReference>
<comment type="caution">
    <text evidence="1">The sequence shown here is derived from an EMBL/GenBank/DDBJ whole genome shotgun (WGS) entry which is preliminary data.</text>
</comment>
<evidence type="ECO:0000313" key="1">
    <source>
        <dbReference type="EMBL" id="PZP54505.1"/>
    </source>
</evidence>